<proteinExistence type="predicted"/>
<dbReference type="EMBL" id="FORP01000009">
    <property type="protein sequence ID" value="SFJ83774.1"/>
    <property type="molecule type" value="Genomic_DNA"/>
</dbReference>
<comment type="subcellular location">
    <subcellularLocation>
        <location evidence="1">Membrane</location>
        <topology evidence="1">Multi-pass membrane protein</topology>
    </subcellularLocation>
</comment>
<keyword evidence="4 5" id="KW-0472">Membrane</keyword>
<organism evidence="6 7">
    <name type="scientific">Amycolatopsis sacchari</name>
    <dbReference type="NCBI Taxonomy" id="115433"/>
    <lineage>
        <taxon>Bacteria</taxon>
        <taxon>Bacillati</taxon>
        <taxon>Actinomycetota</taxon>
        <taxon>Actinomycetes</taxon>
        <taxon>Pseudonocardiales</taxon>
        <taxon>Pseudonocardiaceae</taxon>
        <taxon>Amycolatopsis</taxon>
    </lineage>
</organism>
<evidence type="ECO:0000256" key="5">
    <source>
        <dbReference type="SAM" id="Phobius"/>
    </source>
</evidence>
<gene>
    <name evidence="6" type="ORF">SAMN05421835_109123</name>
</gene>
<name>A0A1I3UJT9_9PSEU</name>
<dbReference type="Proteomes" id="UP000199025">
    <property type="component" value="Unassembled WGS sequence"/>
</dbReference>
<dbReference type="RefSeq" id="WP_091508719.1">
    <property type="nucleotide sequence ID" value="NZ_FORP01000009.1"/>
</dbReference>
<protein>
    <submittedName>
        <fullName evidence="6">DoxX-like family protein</fullName>
    </submittedName>
</protein>
<evidence type="ECO:0000256" key="3">
    <source>
        <dbReference type="ARBA" id="ARBA00022989"/>
    </source>
</evidence>
<evidence type="ECO:0000256" key="4">
    <source>
        <dbReference type="ARBA" id="ARBA00023136"/>
    </source>
</evidence>
<keyword evidence="2 5" id="KW-0812">Transmembrane</keyword>
<dbReference type="AlphaFoldDB" id="A0A1I3UJT9"/>
<dbReference type="Pfam" id="PF13564">
    <property type="entry name" value="DoxX_2"/>
    <property type="match status" value="1"/>
</dbReference>
<feature type="transmembrane region" description="Helical" evidence="5">
    <location>
        <begin position="42"/>
        <end position="62"/>
    </location>
</feature>
<feature type="transmembrane region" description="Helical" evidence="5">
    <location>
        <begin position="6"/>
        <end position="30"/>
    </location>
</feature>
<evidence type="ECO:0000256" key="1">
    <source>
        <dbReference type="ARBA" id="ARBA00004141"/>
    </source>
</evidence>
<keyword evidence="3 5" id="KW-1133">Transmembrane helix</keyword>
<dbReference type="InterPro" id="IPR032808">
    <property type="entry name" value="DoxX"/>
</dbReference>
<evidence type="ECO:0000313" key="7">
    <source>
        <dbReference type="Proteomes" id="UP000199025"/>
    </source>
</evidence>
<feature type="transmembrane region" description="Helical" evidence="5">
    <location>
        <begin position="96"/>
        <end position="115"/>
    </location>
</feature>
<keyword evidence="7" id="KW-1185">Reference proteome</keyword>
<reference evidence="6 7" key="1">
    <citation type="submission" date="2016-10" db="EMBL/GenBank/DDBJ databases">
        <authorList>
            <person name="de Groot N.N."/>
        </authorList>
    </citation>
    <scope>NUCLEOTIDE SEQUENCE [LARGE SCALE GENOMIC DNA]</scope>
    <source>
        <strain evidence="6 7">DSM 44468</strain>
    </source>
</reference>
<evidence type="ECO:0000256" key="2">
    <source>
        <dbReference type="ARBA" id="ARBA00022692"/>
    </source>
</evidence>
<accession>A0A1I3UJT9</accession>
<sequence length="117" mass="12686">MHTFYVTLTVVFGCLLLVVGPLRLIGLRVFRSNADTLRVPYGLFRYLGLVEFLVGAGLLIGLEVRPVGVAAAVVVVLESVFSVVLHLRIREALTKVVRYVPTIVVGAGLLVVTIADR</sequence>
<dbReference type="GO" id="GO:0016020">
    <property type="term" value="C:membrane"/>
    <property type="evidence" value="ECO:0007669"/>
    <property type="project" value="UniProtKB-SubCell"/>
</dbReference>
<feature type="transmembrane region" description="Helical" evidence="5">
    <location>
        <begin position="68"/>
        <end position="89"/>
    </location>
</feature>
<evidence type="ECO:0000313" key="6">
    <source>
        <dbReference type="EMBL" id="SFJ83774.1"/>
    </source>
</evidence>